<organism evidence="2 3">
    <name type="scientific">Anoxybacter fermentans</name>
    <dbReference type="NCBI Taxonomy" id="1323375"/>
    <lineage>
        <taxon>Bacteria</taxon>
        <taxon>Bacillati</taxon>
        <taxon>Bacillota</taxon>
        <taxon>Clostridia</taxon>
        <taxon>Halanaerobiales</taxon>
        <taxon>Anoxybacter</taxon>
    </lineage>
</organism>
<dbReference type="Gene3D" id="2.60.120.460">
    <property type="entry name" value="YjbQ-like"/>
    <property type="match status" value="1"/>
</dbReference>
<dbReference type="NCBIfam" id="TIGR00149">
    <property type="entry name" value="TIGR00149_YjbQ"/>
    <property type="match status" value="1"/>
</dbReference>
<sequence length="131" mass="14593">MEVLKIRTTSRDELVNITGKVEALVRDKGWKEGLIHIFVPHTTAGVTINEGADPTVKADLLMILDRLVPWEGGYRHLEGNSAAHMKASLLGSSVHIPLMEGKLQLGTWQSIYLAEFDGPRDRKVYISYIPV</sequence>
<evidence type="ECO:0008006" key="4">
    <source>
        <dbReference type="Google" id="ProtNLM"/>
    </source>
</evidence>
<dbReference type="Pfam" id="PF01894">
    <property type="entry name" value="YjbQ"/>
    <property type="match status" value="1"/>
</dbReference>
<dbReference type="PIRSF" id="PIRSF004681">
    <property type="entry name" value="UCP004681"/>
    <property type="match status" value="1"/>
</dbReference>
<accession>A0A3Q9HSU2</accession>
<evidence type="ECO:0000313" key="2">
    <source>
        <dbReference type="EMBL" id="AZR74613.1"/>
    </source>
</evidence>
<dbReference type="SUPFAM" id="SSF111038">
    <property type="entry name" value="YjbQ-like"/>
    <property type="match status" value="1"/>
</dbReference>
<evidence type="ECO:0000313" key="3">
    <source>
        <dbReference type="Proteomes" id="UP000267250"/>
    </source>
</evidence>
<dbReference type="RefSeq" id="WP_127017976.1">
    <property type="nucleotide sequence ID" value="NZ_CP016379.1"/>
</dbReference>
<gene>
    <name evidence="2" type="ORF">BBF96_15260</name>
</gene>
<comment type="similarity">
    <text evidence="1">Belongs to the UPF0047 family.</text>
</comment>
<dbReference type="AlphaFoldDB" id="A0A3Q9HSU2"/>
<dbReference type="KEGG" id="aft:BBF96_15260"/>
<dbReference type="InterPro" id="IPR035917">
    <property type="entry name" value="YjbQ-like_sf"/>
</dbReference>
<dbReference type="InterPro" id="IPR001602">
    <property type="entry name" value="UPF0047_YjbQ-like"/>
</dbReference>
<evidence type="ECO:0000256" key="1">
    <source>
        <dbReference type="ARBA" id="ARBA00005534"/>
    </source>
</evidence>
<name>A0A3Q9HSU2_9FIRM</name>
<proteinExistence type="inferred from homology"/>
<dbReference type="PANTHER" id="PTHR30615">
    <property type="entry name" value="UNCHARACTERIZED PROTEIN YJBQ-RELATED"/>
    <property type="match status" value="1"/>
</dbReference>
<dbReference type="EMBL" id="CP016379">
    <property type="protein sequence ID" value="AZR74613.1"/>
    <property type="molecule type" value="Genomic_DNA"/>
</dbReference>
<keyword evidence="3" id="KW-1185">Reference proteome</keyword>
<protein>
    <recommendedName>
        <fullName evidence="4">Secondary thiamine-phosphate synthase enzyme</fullName>
    </recommendedName>
</protein>
<dbReference type="Proteomes" id="UP000267250">
    <property type="component" value="Chromosome"/>
</dbReference>
<dbReference type="OrthoDB" id="9801725at2"/>
<reference evidence="2 3" key="1">
    <citation type="submission" date="2016-07" db="EMBL/GenBank/DDBJ databases">
        <title>Genome and transcriptome analysis of iron-reducing fermentative bacteria Anoxybacter fermentans.</title>
        <authorList>
            <person name="Zeng X."/>
            <person name="Shao Z."/>
        </authorList>
    </citation>
    <scope>NUCLEOTIDE SEQUENCE [LARGE SCALE GENOMIC DNA]</scope>
    <source>
        <strain evidence="2 3">DY22613</strain>
    </source>
</reference>
<dbReference type="PROSITE" id="PS01314">
    <property type="entry name" value="UPF0047"/>
    <property type="match status" value="1"/>
</dbReference>
<dbReference type="PANTHER" id="PTHR30615:SF8">
    <property type="entry name" value="UPF0047 PROTEIN C4A8.02C"/>
    <property type="match status" value="1"/>
</dbReference>